<evidence type="ECO:0000256" key="4">
    <source>
        <dbReference type="ARBA" id="ARBA00023136"/>
    </source>
</evidence>
<comment type="subcellular location">
    <subcellularLocation>
        <location evidence="1">Endomembrane system</location>
        <topology evidence="1">Multi-pass membrane protein</topology>
    </subcellularLocation>
</comment>
<reference evidence="7" key="1">
    <citation type="submission" date="2018-05" db="EMBL/GenBank/DDBJ databases">
        <authorList>
            <person name="Lanie J.A."/>
            <person name="Ng W.-L."/>
            <person name="Kazmierczak K.M."/>
            <person name="Andrzejewski T.M."/>
            <person name="Davidsen T.M."/>
            <person name="Wayne K.J."/>
            <person name="Tettelin H."/>
            <person name="Glass J.I."/>
            <person name="Rusch D."/>
            <person name="Podicherti R."/>
            <person name="Tsui H.-C.T."/>
            <person name="Winkler M.E."/>
        </authorList>
    </citation>
    <scope>NUCLEOTIDE SEQUENCE</scope>
</reference>
<protein>
    <recommendedName>
        <fullName evidence="6">PKD domain-containing protein</fullName>
    </recommendedName>
</protein>
<feature type="transmembrane region" description="Helical" evidence="5">
    <location>
        <begin position="411"/>
        <end position="429"/>
    </location>
</feature>
<dbReference type="GO" id="GO:0004222">
    <property type="term" value="F:metalloendopeptidase activity"/>
    <property type="evidence" value="ECO:0007669"/>
    <property type="project" value="InterPro"/>
</dbReference>
<feature type="transmembrane region" description="Helical" evidence="5">
    <location>
        <begin position="161"/>
        <end position="181"/>
    </location>
</feature>
<proteinExistence type="predicted"/>
<dbReference type="Gene3D" id="2.60.40.10">
    <property type="entry name" value="Immunoglobulins"/>
    <property type="match status" value="1"/>
</dbReference>
<evidence type="ECO:0000256" key="1">
    <source>
        <dbReference type="ARBA" id="ARBA00004127"/>
    </source>
</evidence>
<dbReference type="InterPro" id="IPR001193">
    <property type="entry name" value="MBTPS2"/>
</dbReference>
<evidence type="ECO:0000256" key="3">
    <source>
        <dbReference type="ARBA" id="ARBA00022989"/>
    </source>
</evidence>
<dbReference type="GO" id="GO:0005737">
    <property type="term" value="C:cytoplasm"/>
    <property type="evidence" value="ECO:0007669"/>
    <property type="project" value="TreeGrafter"/>
</dbReference>
<sequence>VARLPDFRQLSDNVRSLDRARAEAFLQAHWRLLVFLLVLLLLGGFSPSSGFTKFALLVAVWVTTLRWAQNEDRLEPLGLDLIWGRSFLMWRTDHGKRFIERMAQYGTVWRRFGDVGLVMVYGTMVTMLLLLVWQAFLVSSVPKSAAVSPKLMLGLPGINPVIPLGYGVAALAIAVVVHEFCHGILARVAKVKLKALGLLFFAAPIGAFVEPDEEEMIAMRRIDRMRLYAVGPASNITLAFLFALLFSWGMVAALEPAHDGALTASVMGDYAAGEAGLEPWMLLTSVNGTPIESAADFGEELNKTWAGQNVTVQALDKGQPRSFDVTLDDKGSYYLQYYPDYYEPWMSGKGFLGVGVTDQAAVTEGLAHPAQDGWSLLRYITLPFLKLQPFPEHFTALFEPSGLPGVLPDGLFWMTANLFYWIFWLNLMVGMTNALPAVPLDGGFIFGDSVAALLDRLKRPVLSAERKEEITDRLVSALAILVVALVVWQLVGPRLIGTDVVFLQARFDSSAEEGWNGDSFEFDASSSVGGFVEWEWDFGDGTTASDEQTSHAWDTGKAYYVVLTAKDADGRQSRAYQSIVIDQRSEGNGDVDALDSATETITTNPYIDGVRVEISVTGDNLIFSSSVTVTFS</sequence>
<dbReference type="InterPro" id="IPR035986">
    <property type="entry name" value="PKD_dom_sf"/>
</dbReference>
<dbReference type="PANTHER" id="PTHR13325">
    <property type="entry name" value="PROTEASE M50 MEMBRANE-BOUND TRANSCRIPTION FACTOR SITE 2 PROTEASE"/>
    <property type="match status" value="1"/>
</dbReference>
<name>A0A381SH03_9ZZZZ</name>
<dbReference type="GO" id="GO:0016020">
    <property type="term" value="C:membrane"/>
    <property type="evidence" value="ECO:0007669"/>
    <property type="project" value="InterPro"/>
</dbReference>
<dbReference type="GO" id="GO:0031293">
    <property type="term" value="P:membrane protein intracellular domain proteolysis"/>
    <property type="evidence" value="ECO:0007669"/>
    <property type="project" value="TreeGrafter"/>
</dbReference>
<dbReference type="SUPFAM" id="SSF49299">
    <property type="entry name" value="PKD domain"/>
    <property type="match status" value="1"/>
</dbReference>
<feature type="domain" description="PKD" evidence="6">
    <location>
        <begin position="503"/>
        <end position="581"/>
    </location>
</feature>
<feature type="transmembrane region" description="Helical" evidence="5">
    <location>
        <begin position="118"/>
        <end position="141"/>
    </location>
</feature>
<gene>
    <name evidence="7" type="ORF">METZ01_LOCUS55608</name>
</gene>
<dbReference type="PRINTS" id="PR01000">
    <property type="entry name" value="SREBPS2PTASE"/>
</dbReference>
<dbReference type="Pfam" id="PF02163">
    <property type="entry name" value="Peptidase_M50"/>
    <property type="match status" value="1"/>
</dbReference>
<dbReference type="PANTHER" id="PTHR13325:SF3">
    <property type="entry name" value="MEMBRANE-BOUND TRANSCRIPTION FACTOR SITE-2 PROTEASE"/>
    <property type="match status" value="1"/>
</dbReference>
<dbReference type="InterPro" id="IPR008915">
    <property type="entry name" value="Peptidase_M50"/>
</dbReference>
<accession>A0A381SH03</accession>
<dbReference type="Pfam" id="PF18911">
    <property type="entry name" value="PKD_4"/>
    <property type="match status" value="1"/>
</dbReference>
<keyword evidence="4 5" id="KW-0472">Membrane</keyword>
<dbReference type="SMART" id="SM00089">
    <property type="entry name" value="PKD"/>
    <property type="match status" value="1"/>
</dbReference>
<dbReference type="EMBL" id="UINC01003036">
    <property type="protein sequence ID" value="SVA02754.1"/>
    <property type="molecule type" value="Genomic_DNA"/>
</dbReference>
<evidence type="ECO:0000313" key="7">
    <source>
        <dbReference type="EMBL" id="SVA02754.1"/>
    </source>
</evidence>
<evidence type="ECO:0000256" key="5">
    <source>
        <dbReference type="SAM" id="Phobius"/>
    </source>
</evidence>
<dbReference type="InterPro" id="IPR036034">
    <property type="entry name" value="PDZ_sf"/>
</dbReference>
<dbReference type="CDD" id="cd00146">
    <property type="entry name" value="PKD"/>
    <property type="match status" value="1"/>
</dbReference>
<dbReference type="SUPFAM" id="SSF50156">
    <property type="entry name" value="PDZ domain-like"/>
    <property type="match status" value="1"/>
</dbReference>
<keyword evidence="2 5" id="KW-0812">Transmembrane</keyword>
<dbReference type="InterPro" id="IPR013783">
    <property type="entry name" value="Ig-like_fold"/>
</dbReference>
<dbReference type="InterPro" id="IPR022409">
    <property type="entry name" value="PKD/Chitinase_dom"/>
</dbReference>
<feature type="non-terminal residue" evidence="7">
    <location>
        <position position="632"/>
    </location>
</feature>
<dbReference type="AlphaFoldDB" id="A0A381SH03"/>
<keyword evidence="3 5" id="KW-1133">Transmembrane helix</keyword>
<feature type="transmembrane region" description="Helical" evidence="5">
    <location>
        <begin position="229"/>
        <end position="254"/>
    </location>
</feature>
<dbReference type="InterPro" id="IPR000601">
    <property type="entry name" value="PKD_dom"/>
</dbReference>
<feature type="non-terminal residue" evidence="7">
    <location>
        <position position="1"/>
    </location>
</feature>
<dbReference type="Gene3D" id="2.30.42.10">
    <property type="match status" value="1"/>
</dbReference>
<dbReference type="GO" id="GO:0012505">
    <property type="term" value="C:endomembrane system"/>
    <property type="evidence" value="ECO:0007669"/>
    <property type="project" value="UniProtKB-SubCell"/>
</dbReference>
<feature type="transmembrane region" description="Helical" evidence="5">
    <location>
        <begin position="474"/>
        <end position="491"/>
    </location>
</feature>
<dbReference type="PROSITE" id="PS50093">
    <property type="entry name" value="PKD"/>
    <property type="match status" value="1"/>
</dbReference>
<evidence type="ECO:0000259" key="6">
    <source>
        <dbReference type="PROSITE" id="PS50093"/>
    </source>
</evidence>
<organism evidence="7">
    <name type="scientific">marine metagenome</name>
    <dbReference type="NCBI Taxonomy" id="408172"/>
    <lineage>
        <taxon>unclassified sequences</taxon>
        <taxon>metagenomes</taxon>
        <taxon>ecological metagenomes</taxon>
    </lineage>
</organism>
<evidence type="ECO:0000256" key="2">
    <source>
        <dbReference type="ARBA" id="ARBA00022692"/>
    </source>
</evidence>